<accession>A0A6A1TU81</accession>
<evidence type="ECO:0000256" key="1">
    <source>
        <dbReference type="SAM" id="MobiDB-lite"/>
    </source>
</evidence>
<protein>
    <submittedName>
        <fullName evidence="2">Sarcosine oxidase subunit gamma family protein</fullName>
    </submittedName>
</protein>
<dbReference type="InterPro" id="IPR006280">
    <property type="entry name" value="SoxG_het"/>
</dbReference>
<evidence type="ECO:0000313" key="2">
    <source>
        <dbReference type="EMBL" id="KAB1087978.1"/>
    </source>
</evidence>
<gene>
    <name evidence="2" type="primary">soxG</name>
    <name evidence="2" type="ORF">F4V91_17010</name>
</gene>
<proteinExistence type="predicted"/>
<dbReference type="Gene3D" id="3.30.70.1520">
    <property type="entry name" value="Heterotetrameric sarcosine oxidase"/>
    <property type="match status" value="1"/>
</dbReference>
<comment type="caution">
    <text evidence="2">The sequence shown here is derived from an EMBL/GenBank/DDBJ whole genome shotgun (WGS) entry which is preliminary data.</text>
</comment>
<dbReference type="AlphaFoldDB" id="A0A6A1TU81"/>
<dbReference type="GO" id="GO:0008115">
    <property type="term" value="F:sarcosine oxidase activity"/>
    <property type="evidence" value="ECO:0007669"/>
    <property type="project" value="InterPro"/>
</dbReference>
<dbReference type="EMBL" id="VZUL01000002">
    <property type="protein sequence ID" value="KAB1087978.1"/>
    <property type="molecule type" value="Genomic_DNA"/>
</dbReference>
<dbReference type="Proteomes" id="UP000386575">
    <property type="component" value="Unassembled WGS sequence"/>
</dbReference>
<sequence length="193" mass="19827">MADSGADFRSGTASRTLPLAGHHGSHNATLTVAPSAERISLRVRAEEVAALSGALGVDLPVRPKTSASANGRTALWLGPDEWLVIGDGGSDVGNSLMQAAKNSGVLHSATDVSHRNTAILVSGPGAAAAINAGCPQDLSVKAFPVGACSRTILGKVEIVLLRTAQDAFRVEVWRSFSRYAFGLLSEGAQDAAL</sequence>
<dbReference type="InterPro" id="IPR007375">
    <property type="entry name" value="SoxG"/>
</dbReference>
<dbReference type="NCBIfam" id="TIGR01375">
    <property type="entry name" value="soxG"/>
    <property type="match status" value="1"/>
</dbReference>
<dbReference type="GO" id="GO:1901053">
    <property type="term" value="P:sarcosine catabolic process"/>
    <property type="evidence" value="ECO:0007669"/>
    <property type="project" value="InterPro"/>
</dbReference>
<organism evidence="2 3">
    <name type="scientific">Neorhizobium galegae</name>
    <name type="common">Rhizobium galegae</name>
    <dbReference type="NCBI Taxonomy" id="399"/>
    <lineage>
        <taxon>Bacteria</taxon>
        <taxon>Pseudomonadati</taxon>
        <taxon>Pseudomonadota</taxon>
        <taxon>Alphaproteobacteria</taxon>
        <taxon>Hyphomicrobiales</taxon>
        <taxon>Rhizobiaceae</taxon>
        <taxon>Rhizobium/Agrobacterium group</taxon>
        <taxon>Neorhizobium</taxon>
    </lineage>
</organism>
<name>A0A6A1TU81_NEOGA</name>
<feature type="region of interest" description="Disordered" evidence="1">
    <location>
        <begin position="1"/>
        <end position="27"/>
    </location>
</feature>
<reference evidence="2 3" key="1">
    <citation type="submission" date="2019-09" db="EMBL/GenBank/DDBJ databases">
        <title>Genome sequencing of Ng87 strain.</title>
        <authorList>
            <person name="Karasev E.S."/>
            <person name="Andronov E."/>
        </authorList>
    </citation>
    <scope>NUCLEOTIDE SEQUENCE [LARGE SCALE GENOMIC DNA]</scope>
    <source>
        <strain evidence="2 3">Ng87</strain>
    </source>
</reference>
<dbReference type="Gene3D" id="3.30.1360.120">
    <property type="entry name" value="Probable tRNA modification gtpase trme, domain 1"/>
    <property type="match status" value="1"/>
</dbReference>
<dbReference type="RefSeq" id="WP_151044137.1">
    <property type="nucleotide sequence ID" value="NZ_VZUL01000002.1"/>
</dbReference>
<dbReference type="SUPFAM" id="SSF103025">
    <property type="entry name" value="Folate-binding domain"/>
    <property type="match status" value="1"/>
</dbReference>
<evidence type="ECO:0000313" key="3">
    <source>
        <dbReference type="Proteomes" id="UP000386575"/>
    </source>
</evidence>
<dbReference type="Pfam" id="PF04268">
    <property type="entry name" value="SoxG"/>
    <property type="match status" value="1"/>
</dbReference>
<dbReference type="InterPro" id="IPR027266">
    <property type="entry name" value="TrmE/GcvT-like"/>
</dbReference>